<dbReference type="Proteomes" id="UP001218188">
    <property type="component" value="Unassembled WGS sequence"/>
</dbReference>
<gene>
    <name evidence="1" type="ORF">C8F04DRAFT_887704</name>
</gene>
<organism evidence="1 2">
    <name type="scientific">Mycena alexandri</name>
    <dbReference type="NCBI Taxonomy" id="1745969"/>
    <lineage>
        <taxon>Eukaryota</taxon>
        <taxon>Fungi</taxon>
        <taxon>Dikarya</taxon>
        <taxon>Basidiomycota</taxon>
        <taxon>Agaricomycotina</taxon>
        <taxon>Agaricomycetes</taxon>
        <taxon>Agaricomycetidae</taxon>
        <taxon>Agaricales</taxon>
        <taxon>Marasmiineae</taxon>
        <taxon>Mycenaceae</taxon>
        <taxon>Mycena</taxon>
    </lineage>
</organism>
<name>A0AAD6SUA8_9AGAR</name>
<accession>A0AAD6SUA8</accession>
<evidence type="ECO:0000313" key="2">
    <source>
        <dbReference type="Proteomes" id="UP001218188"/>
    </source>
</evidence>
<dbReference type="EMBL" id="JARJCM010000059">
    <property type="protein sequence ID" value="KAJ7034201.1"/>
    <property type="molecule type" value="Genomic_DNA"/>
</dbReference>
<sequence>LSFVVAQVYQHEFRRHFKVIHSADATLGTIRFVHLPAGSFLVLLPKDEAVKTFHNWLEIGTQAYKILEDLMAEKEGLAKAVASLNTVRRK</sequence>
<feature type="non-terminal residue" evidence="1">
    <location>
        <position position="90"/>
    </location>
</feature>
<feature type="non-terminal residue" evidence="1">
    <location>
        <position position="1"/>
    </location>
</feature>
<protein>
    <submittedName>
        <fullName evidence="1">Uncharacterized protein</fullName>
    </submittedName>
</protein>
<proteinExistence type="predicted"/>
<keyword evidence="2" id="KW-1185">Reference proteome</keyword>
<reference evidence="1" key="1">
    <citation type="submission" date="2023-03" db="EMBL/GenBank/DDBJ databases">
        <title>Massive genome expansion in bonnet fungi (Mycena s.s.) driven by repeated elements and novel gene families across ecological guilds.</title>
        <authorList>
            <consortium name="Lawrence Berkeley National Laboratory"/>
            <person name="Harder C.B."/>
            <person name="Miyauchi S."/>
            <person name="Viragh M."/>
            <person name="Kuo A."/>
            <person name="Thoen E."/>
            <person name="Andreopoulos B."/>
            <person name="Lu D."/>
            <person name="Skrede I."/>
            <person name="Drula E."/>
            <person name="Henrissat B."/>
            <person name="Morin E."/>
            <person name="Kohler A."/>
            <person name="Barry K."/>
            <person name="LaButti K."/>
            <person name="Morin E."/>
            <person name="Salamov A."/>
            <person name="Lipzen A."/>
            <person name="Mereny Z."/>
            <person name="Hegedus B."/>
            <person name="Baldrian P."/>
            <person name="Stursova M."/>
            <person name="Weitz H."/>
            <person name="Taylor A."/>
            <person name="Grigoriev I.V."/>
            <person name="Nagy L.G."/>
            <person name="Martin F."/>
            <person name="Kauserud H."/>
        </authorList>
    </citation>
    <scope>NUCLEOTIDE SEQUENCE</scope>
    <source>
        <strain evidence="1">CBHHK200</strain>
    </source>
</reference>
<evidence type="ECO:0000313" key="1">
    <source>
        <dbReference type="EMBL" id="KAJ7034201.1"/>
    </source>
</evidence>
<comment type="caution">
    <text evidence="1">The sequence shown here is derived from an EMBL/GenBank/DDBJ whole genome shotgun (WGS) entry which is preliminary data.</text>
</comment>
<dbReference type="AlphaFoldDB" id="A0AAD6SUA8"/>